<organism evidence="9 10">
    <name type="scientific">Trichinella zimbabwensis</name>
    <dbReference type="NCBI Taxonomy" id="268475"/>
    <lineage>
        <taxon>Eukaryota</taxon>
        <taxon>Metazoa</taxon>
        <taxon>Ecdysozoa</taxon>
        <taxon>Nematoda</taxon>
        <taxon>Enoplea</taxon>
        <taxon>Dorylaimia</taxon>
        <taxon>Trichinellida</taxon>
        <taxon>Trichinellidae</taxon>
        <taxon>Trichinella</taxon>
    </lineage>
</organism>
<dbReference type="STRING" id="268475.A0A0V1I7F3"/>
<evidence type="ECO:0000256" key="5">
    <source>
        <dbReference type="ARBA" id="ARBA00037744"/>
    </source>
</evidence>
<gene>
    <name evidence="9" type="ORF">T11_10684</name>
</gene>
<dbReference type="SUPFAM" id="SSF49354">
    <property type="entry name" value="PapD-like"/>
    <property type="match status" value="2"/>
</dbReference>
<comment type="function">
    <text evidence="5 7">Central component in molecular interactions underlying sperm crawling. Forms an extensive filament system that extends from sperm villipoda, along the leading edge of the pseudopod.</text>
</comment>
<evidence type="ECO:0000313" key="9">
    <source>
        <dbReference type="EMBL" id="KRZ18810.1"/>
    </source>
</evidence>
<keyword evidence="3 7" id="KW-0206">Cytoskeleton</keyword>
<dbReference type="InterPro" id="IPR000535">
    <property type="entry name" value="MSP_dom"/>
</dbReference>
<evidence type="ECO:0000256" key="3">
    <source>
        <dbReference type="ARBA" id="ARBA00023212"/>
    </source>
</evidence>
<evidence type="ECO:0000259" key="8">
    <source>
        <dbReference type="PROSITE" id="PS50202"/>
    </source>
</evidence>
<evidence type="ECO:0000256" key="1">
    <source>
        <dbReference type="ARBA" id="ARBA00004245"/>
    </source>
</evidence>
<dbReference type="AlphaFoldDB" id="A0A0V1I7F3"/>
<name>A0A0V1I7F3_9BILA</name>
<dbReference type="EMBL" id="JYDP01000002">
    <property type="protein sequence ID" value="KRZ18810.1"/>
    <property type="molecule type" value="Genomic_DNA"/>
</dbReference>
<dbReference type="GO" id="GO:0005856">
    <property type="term" value="C:cytoskeleton"/>
    <property type="evidence" value="ECO:0007669"/>
    <property type="project" value="UniProtKB-SubCell"/>
</dbReference>
<dbReference type="GO" id="GO:0031143">
    <property type="term" value="C:pseudopodium"/>
    <property type="evidence" value="ECO:0007669"/>
    <property type="project" value="UniProtKB-SubCell"/>
</dbReference>
<sequence>LNSVANMPKPIPSELKTSPAERIVFNGPFEEKKNYPFSITNNGKEKIVYMIKLSNETRTMCDPSHGVLDPGENVWIRVHLEEFQPTVENTQPNTLTIEYCLPPEGSDKNFNPNWFRLNVIIRRKHWLFPYSSEFVANMPKPIPSELKTSPAERIVFNGPFEEKKNYPFSITNNGKEKIAYMIKLSNETRTMCDPSHGVLDPGENVWIRVHLEAFQPTVENTQPNTLTIEYCLPPEGSDKNFNPNWFRLNVIIRRKHVALEYNASLINNNNRLCSPKTYFLITRKFNNCKHHVLLQNIADDHCIYRSDIQITEIYRHGCADWAVLLFSSHSSIDKK</sequence>
<evidence type="ECO:0000313" key="10">
    <source>
        <dbReference type="Proteomes" id="UP000055024"/>
    </source>
</evidence>
<keyword evidence="2" id="KW-0963">Cytoplasm</keyword>
<keyword evidence="10" id="KW-1185">Reference proteome</keyword>
<dbReference type="InterPro" id="IPR051155">
    <property type="entry name" value="Nematode_MSP"/>
</dbReference>
<comment type="caution">
    <text evidence="9">The sequence shown here is derived from an EMBL/GenBank/DDBJ whole genome shotgun (WGS) entry which is preliminary data.</text>
</comment>
<dbReference type="PANTHER" id="PTHR22920:SF7">
    <property type="entry name" value="MSP DOMAIN-CONTAINING PROTEIN-RELATED"/>
    <property type="match status" value="1"/>
</dbReference>
<protein>
    <recommendedName>
        <fullName evidence="7">Major sperm protein</fullName>
    </recommendedName>
</protein>
<evidence type="ECO:0000256" key="2">
    <source>
        <dbReference type="ARBA" id="ARBA00022490"/>
    </source>
</evidence>
<evidence type="ECO:0000256" key="4">
    <source>
        <dbReference type="ARBA" id="ARBA00023273"/>
    </source>
</evidence>
<dbReference type="Gene3D" id="2.60.40.10">
    <property type="entry name" value="Immunoglobulins"/>
    <property type="match status" value="2"/>
</dbReference>
<dbReference type="InterPro" id="IPR013783">
    <property type="entry name" value="Ig-like_fold"/>
</dbReference>
<dbReference type="Proteomes" id="UP000055024">
    <property type="component" value="Unassembled WGS sequence"/>
</dbReference>
<dbReference type="PROSITE" id="PS50202">
    <property type="entry name" value="MSP"/>
    <property type="match status" value="2"/>
</dbReference>
<feature type="domain" description="MSP" evidence="8">
    <location>
        <begin position="14"/>
        <end position="132"/>
    </location>
</feature>
<accession>A0A0V1I7F3</accession>
<proteinExistence type="predicted"/>
<evidence type="ECO:0000256" key="6">
    <source>
        <dbReference type="ARBA" id="ARBA00037818"/>
    </source>
</evidence>
<dbReference type="PANTHER" id="PTHR22920">
    <property type="entry name" value="MAJOR SPERM PROTEIN"/>
    <property type="match status" value="1"/>
</dbReference>
<evidence type="ECO:0000256" key="7">
    <source>
        <dbReference type="RuleBase" id="RU003425"/>
    </source>
</evidence>
<dbReference type="OrthoDB" id="5918453at2759"/>
<keyword evidence="4" id="KW-0966">Cell projection</keyword>
<feature type="domain" description="MSP" evidence="8">
    <location>
        <begin position="145"/>
        <end position="262"/>
    </location>
</feature>
<dbReference type="InterPro" id="IPR008962">
    <property type="entry name" value="PapD-like_sf"/>
</dbReference>
<dbReference type="Pfam" id="PF00635">
    <property type="entry name" value="Motile_Sperm"/>
    <property type="match status" value="2"/>
</dbReference>
<comment type="subcellular location">
    <subcellularLocation>
        <location evidence="6">Cell projection</location>
        <location evidence="6">Pseudopodium</location>
    </subcellularLocation>
    <subcellularLocation>
        <location evidence="1">Cytoplasm</location>
        <location evidence="1">Cytoskeleton</location>
    </subcellularLocation>
</comment>
<reference evidence="9 10" key="1">
    <citation type="submission" date="2015-01" db="EMBL/GenBank/DDBJ databases">
        <title>Evolution of Trichinella species and genotypes.</title>
        <authorList>
            <person name="Korhonen P.K."/>
            <person name="Edoardo P."/>
            <person name="Giuseppe L.R."/>
            <person name="Gasser R.B."/>
        </authorList>
    </citation>
    <scope>NUCLEOTIDE SEQUENCE [LARGE SCALE GENOMIC DNA]</scope>
    <source>
        <strain evidence="9">ISS1029</strain>
    </source>
</reference>
<feature type="non-terminal residue" evidence="9">
    <location>
        <position position="1"/>
    </location>
</feature>